<reference evidence="4" key="2">
    <citation type="journal article" date="2023" name="Science">
        <title>Genomic signatures of disease resistance in endangered staghorn corals.</title>
        <authorList>
            <person name="Vollmer S.V."/>
            <person name="Selwyn J.D."/>
            <person name="Despard B.A."/>
            <person name="Roesel C.L."/>
        </authorList>
    </citation>
    <scope>NUCLEOTIDE SEQUENCE</scope>
    <source>
        <strain evidence="4">K2</strain>
    </source>
</reference>
<proteinExistence type="predicted"/>
<dbReference type="InterPro" id="IPR012337">
    <property type="entry name" value="RNaseH-like_sf"/>
</dbReference>
<feature type="compositionally biased region" description="Low complexity" evidence="1">
    <location>
        <begin position="52"/>
        <end position="62"/>
    </location>
</feature>
<reference evidence="4" key="1">
    <citation type="journal article" date="2023" name="G3 (Bethesda)">
        <title>Whole genome assembly and annotation of the endangered Caribbean coral Acropora cervicornis.</title>
        <authorList>
            <person name="Selwyn J.D."/>
            <person name="Vollmer S.V."/>
        </authorList>
    </citation>
    <scope>NUCLEOTIDE SEQUENCE</scope>
    <source>
        <strain evidence="4">K2</strain>
    </source>
</reference>
<evidence type="ECO:0000313" key="4">
    <source>
        <dbReference type="EMBL" id="KAK2558761.1"/>
    </source>
</evidence>
<feature type="region of interest" description="Disordered" evidence="1">
    <location>
        <begin position="1"/>
        <end position="26"/>
    </location>
</feature>
<comment type="caution">
    <text evidence="4">The sequence shown here is derived from an EMBL/GenBank/DDBJ whole genome shotgun (WGS) entry which is preliminary data.</text>
</comment>
<name>A0AAD9QCG1_ACRCE</name>
<dbReference type="PANTHER" id="PTHR46880:SF5">
    <property type="entry name" value="DUF4371 DOMAIN-CONTAINING PROTEIN"/>
    <property type="match status" value="1"/>
</dbReference>
<feature type="domain" description="C17orf113 probable zinc finger" evidence="3">
    <location>
        <begin position="108"/>
        <end position="166"/>
    </location>
</feature>
<evidence type="ECO:0000259" key="2">
    <source>
        <dbReference type="Pfam" id="PF05699"/>
    </source>
</evidence>
<dbReference type="PANTHER" id="PTHR46880">
    <property type="entry name" value="RAS-ASSOCIATING DOMAIN-CONTAINING PROTEIN"/>
    <property type="match status" value="1"/>
</dbReference>
<feature type="compositionally biased region" description="Polar residues" evidence="1">
    <location>
        <begin position="1"/>
        <end position="20"/>
    </location>
</feature>
<dbReference type="InterPro" id="IPR057456">
    <property type="entry name" value="Znf_C17orf113"/>
</dbReference>
<dbReference type="GO" id="GO:0046983">
    <property type="term" value="F:protein dimerization activity"/>
    <property type="evidence" value="ECO:0007669"/>
    <property type="project" value="InterPro"/>
</dbReference>
<evidence type="ECO:0000256" key="1">
    <source>
        <dbReference type="SAM" id="MobiDB-lite"/>
    </source>
</evidence>
<sequence length="417" mass="47674">MASAQVVETSVTNNSPSQDSYHPDDLFQSRYATPGFKPFSYCTDLNESELTSTSSAGSSENSQLRANKVPNTSDTPQDCEELIEKAFNDVSIVHNPALSYCEKTGYFWLLYEEGIGMFCLVCKKHNKINLQNKSSKFNNEASVRFKRNAVLEHGKSQQHKSAVQAEMIRRVFVFHKEIERRDQSRDDVIHSAFLLLYWLAKEEGEPEEKKNEKKEELLSEWQKLKYNFLQMREDTPTEIAKPTNNMFTKSSTEWLLKRMLSTRSTYQHFFPEMLCIAEVCLSLPVSNTWSERGTSAIKRIKTRMRSGIKDDILEALMQISINGLKVKELECTGVVKESVKQCLKEKPRRKLAKKTATGNRNTSTVSTNDVAVQVKISETEGEEPENIDDSDVVQTEKEDQLQLEVNAAIELMKLNCY</sequence>
<organism evidence="4 5">
    <name type="scientific">Acropora cervicornis</name>
    <name type="common">Staghorn coral</name>
    <dbReference type="NCBI Taxonomy" id="6130"/>
    <lineage>
        <taxon>Eukaryota</taxon>
        <taxon>Metazoa</taxon>
        <taxon>Cnidaria</taxon>
        <taxon>Anthozoa</taxon>
        <taxon>Hexacorallia</taxon>
        <taxon>Scleractinia</taxon>
        <taxon>Astrocoeniina</taxon>
        <taxon>Acroporidae</taxon>
        <taxon>Acropora</taxon>
    </lineage>
</organism>
<dbReference type="Pfam" id="PF05699">
    <property type="entry name" value="Dimer_Tnp_hAT"/>
    <property type="match status" value="1"/>
</dbReference>
<dbReference type="EMBL" id="JARQWQ010000043">
    <property type="protein sequence ID" value="KAK2558761.1"/>
    <property type="molecule type" value="Genomic_DNA"/>
</dbReference>
<feature type="domain" description="HAT C-terminal dimerisation" evidence="2">
    <location>
        <begin position="265"/>
        <end position="319"/>
    </location>
</feature>
<dbReference type="Pfam" id="PF25431">
    <property type="entry name" value="zf-C17orf113"/>
    <property type="match status" value="1"/>
</dbReference>
<dbReference type="AlphaFoldDB" id="A0AAD9QCG1"/>
<accession>A0AAD9QCG1</accession>
<dbReference type="InterPro" id="IPR008906">
    <property type="entry name" value="HATC_C_dom"/>
</dbReference>
<keyword evidence="5" id="KW-1185">Reference proteome</keyword>
<evidence type="ECO:0000259" key="3">
    <source>
        <dbReference type="Pfam" id="PF25431"/>
    </source>
</evidence>
<protein>
    <submittedName>
        <fullName evidence="4">Uncharacterized protein</fullName>
    </submittedName>
</protein>
<feature type="region of interest" description="Disordered" evidence="1">
    <location>
        <begin position="52"/>
        <end position="75"/>
    </location>
</feature>
<dbReference type="Proteomes" id="UP001249851">
    <property type="component" value="Unassembled WGS sequence"/>
</dbReference>
<dbReference type="SUPFAM" id="SSF53098">
    <property type="entry name" value="Ribonuclease H-like"/>
    <property type="match status" value="1"/>
</dbReference>
<evidence type="ECO:0000313" key="5">
    <source>
        <dbReference type="Proteomes" id="UP001249851"/>
    </source>
</evidence>
<gene>
    <name evidence="4" type="ORF">P5673_018970</name>
</gene>
<feature type="compositionally biased region" description="Polar residues" evidence="1">
    <location>
        <begin position="63"/>
        <end position="75"/>
    </location>
</feature>